<dbReference type="EMBL" id="LAQL01000006">
    <property type="protein sequence ID" value="KLN60804.1"/>
    <property type="molecule type" value="Genomic_DNA"/>
</dbReference>
<dbReference type="InterPro" id="IPR015946">
    <property type="entry name" value="KH_dom-like_a/b"/>
</dbReference>
<dbReference type="NCBIfam" id="NF041052">
    <property type="entry name" value="OsmC_like_Se"/>
    <property type="match status" value="1"/>
</dbReference>
<name>A0A0H2ME20_9PROT</name>
<proteinExistence type="predicted"/>
<keyword evidence="2" id="KW-1185">Reference proteome</keyword>
<evidence type="ECO:0000313" key="1">
    <source>
        <dbReference type="EMBL" id="KLN60804.1"/>
    </source>
</evidence>
<dbReference type="STRING" id="1489064.WH96_10035"/>
<dbReference type="SUPFAM" id="SSF82784">
    <property type="entry name" value="OsmC-like"/>
    <property type="match status" value="1"/>
</dbReference>
<organism evidence="1 2">
    <name type="scientific">Kiloniella spongiae</name>
    <dbReference type="NCBI Taxonomy" id="1489064"/>
    <lineage>
        <taxon>Bacteria</taxon>
        <taxon>Pseudomonadati</taxon>
        <taxon>Pseudomonadota</taxon>
        <taxon>Alphaproteobacteria</taxon>
        <taxon>Rhodospirillales</taxon>
        <taxon>Kiloniellaceae</taxon>
        <taxon>Kiloniella</taxon>
    </lineage>
</organism>
<evidence type="ECO:0000313" key="2">
    <source>
        <dbReference type="Proteomes" id="UP000035444"/>
    </source>
</evidence>
<evidence type="ECO:0008006" key="3">
    <source>
        <dbReference type="Google" id="ProtNLM"/>
    </source>
</evidence>
<gene>
    <name evidence="1" type="ORF">WH96_10035</name>
</gene>
<sequence length="196" mass="21132">MTSNSIINQPIVKPIDKMPSPISFEIQPAKKTKDGLNLELHVIAELINGPGLVKRGYVKPNIPTFGAFELLCDEGEMIGGSDSAPAPLSYLAAGIAFCLLTHLKGYADNLKLDISSIKIEQKMKFQSRIPGMTSEMGGQMEGLSNGIETFVLIEAKENDDTIKKMINVAEQACMAAQTVINAVPASTEILLNGRKL</sequence>
<dbReference type="Pfam" id="PF02566">
    <property type="entry name" value="OsmC"/>
    <property type="match status" value="1"/>
</dbReference>
<dbReference type="RefSeq" id="WP_047764018.1">
    <property type="nucleotide sequence ID" value="NZ_LAQL01000006.1"/>
</dbReference>
<dbReference type="InterPro" id="IPR036102">
    <property type="entry name" value="OsmC/Ohrsf"/>
</dbReference>
<dbReference type="Gene3D" id="3.30.300.20">
    <property type="match status" value="1"/>
</dbReference>
<dbReference type="InterPro" id="IPR003718">
    <property type="entry name" value="OsmC/Ohr_fam"/>
</dbReference>
<protein>
    <recommendedName>
        <fullName evidence="3">OsmC family protein</fullName>
    </recommendedName>
</protein>
<reference evidence="1 2" key="1">
    <citation type="submission" date="2015-03" db="EMBL/GenBank/DDBJ databases">
        <title>Genome Sequence of Kiloniella spongiae MEBiC09566, isolated from a marine sponge.</title>
        <authorList>
            <person name="Shao Z."/>
            <person name="Wang L."/>
            <person name="Li X."/>
        </authorList>
    </citation>
    <scope>NUCLEOTIDE SEQUENCE [LARGE SCALE GENOMIC DNA]</scope>
    <source>
        <strain evidence="1 2">MEBiC09566</strain>
    </source>
</reference>
<dbReference type="AlphaFoldDB" id="A0A0H2ME20"/>
<dbReference type="OrthoDB" id="5540854at2"/>
<accession>A0A0H2ME20</accession>
<dbReference type="Proteomes" id="UP000035444">
    <property type="component" value="Unassembled WGS sequence"/>
</dbReference>
<comment type="caution">
    <text evidence="1">The sequence shown here is derived from an EMBL/GenBank/DDBJ whole genome shotgun (WGS) entry which is preliminary data.</text>
</comment>